<gene>
    <name evidence="1" type="ORF">DY000_02060969</name>
</gene>
<evidence type="ECO:0000313" key="2">
    <source>
        <dbReference type="Proteomes" id="UP000266723"/>
    </source>
</evidence>
<accession>A0ABQ7ANH8</accession>
<keyword evidence="2" id="KW-1185">Reference proteome</keyword>
<dbReference type="EMBL" id="QGKV02001556">
    <property type="protein sequence ID" value="KAF3515553.1"/>
    <property type="molecule type" value="Genomic_DNA"/>
</dbReference>
<reference evidence="1 2" key="1">
    <citation type="journal article" date="2020" name="BMC Genomics">
        <title>Intraspecific diversification of the crop wild relative Brassica cretica Lam. using demographic model selection.</title>
        <authorList>
            <person name="Kioukis A."/>
            <person name="Michalopoulou V.A."/>
            <person name="Briers L."/>
            <person name="Pirintsos S."/>
            <person name="Studholme D.J."/>
            <person name="Pavlidis P."/>
            <person name="Sarris P.F."/>
        </authorList>
    </citation>
    <scope>NUCLEOTIDE SEQUENCE [LARGE SCALE GENOMIC DNA]</scope>
    <source>
        <strain evidence="2">cv. PFS-1207/04</strain>
    </source>
</reference>
<comment type="caution">
    <text evidence="1">The sequence shown here is derived from an EMBL/GenBank/DDBJ whole genome shotgun (WGS) entry which is preliminary data.</text>
</comment>
<dbReference type="Proteomes" id="UP000266723">
    <property type="component" value="Unassembled WGS sequence"/>
</dbReference>
<protein>
    <submittedName>
        <fullName evidence="1">Uncharacterized protein</fullName>
    </submittedName>
</protein>
<evidence type="ECO:0000313" key="1">
    <source>
        <dbReference type="EMBL" id="KAF3515553.1"/>
    </source>
</evidence>
<name>A0ABQ7ANH8_BRACR</name>
<sequence length="158" mass="18081">MTVRIRVLAGVLRSTHFPLYGLDFTKPELSSGFPTHTLSPPLLRRVSAPSFYHAYRNIGGYPHLFGLTLFTLSDLDSTNRIYAPPPLLHARFRPSLTSRYPSREGDFLSHNLRRALVFYHRIEDLNHPDASTDFGSAKKQKSWKIRIALDTLPFTNRT</sequence>
<organism evidence="1 2">
    <name type="scientific">Brassica cretica</name>
    <name type="common">Mustard</name>
    <dbReference type="NCBI Taxonomy" id="69181"/>
    <lineage>
        <taxon>Eukaryota</taxon>
        <taxon>Viridiplantae</taxon>
        <taxon>Streptophyta</taxon>
        <taxon>Embryophyta</taxon>
        <taxon>Tracheophyta</taxon>
        <taxon>Spermatophyta</taxon>
        <taxon>Magnoliopsida</taxon>
        <taxon>eudicotyledons</taxon>
        <taxon>Gunneridae</taxon>
        <taxon>Pentapetalae</taxon>
        <taxon>rosids</taxon>
        <taxon>malvids</taxon>
        <taxon>Brassicales</taxon>
        <taxon>Brassicaceae</taxon>
        <taxon>Brassiceae</taxon>
        <taxon>Brassica</taxon>
    </lineage>
</organism>
<proteinExistence type="predicted"/>